<keyword evidence="2" id="KW-1185">Reference proteome</keyword>
<comment type="caution">
    <text evidence="1">The sequence shown here is derived from an EMBL/GenBank/DDBJ whole genome shotgun (WGS) entry which is preliminary data.</text>
</comment>
<accession>A0ACB7TPQ3</accession>
<proteinExistence type="predicted"/>
<name>A0ACB7TPQ3_HYAAI</name>
<organism evidence="1 2">
    <name type="scientific">Hyalomma asiaticum</name>
    <name type="common">Tick</name>
    <dbReference type="NCBI Taxonomy" id="266040"/>
    <lineage>
        <taxon>Eukaryota</taxon>
        <taxon>Metazoa</taxon>
        <taxon>Ecdysozoa</taxon>
        <taxon>Arthropoda</taxon>
        <taxon>Chelicerata</taxon>
        <taxon>Arachnida</taxon>
        <taxon>Acari</taxon>
        <taxon>Parasitiformes</taxon>
        <taxon>Ixodida</taxon>
        <taxon>Ixodoidea</taxon>
        <taxon>Ixodidae</taxon>
        <taxon>Hyalomminae</taxon>
        <taxon>Hyalomma</taxon>
    </lineage>
</organism>
<protein>
    <submittedName>
        <fullName evidence="1">Uncharacterized protein</fullName>
    </submittedName>
</protein>
<gene>
    <name evidence="1" type="ORF">HPB50_026295</name>
</gene>
<dbReference type="Proteomes" id="UP000821845">
    <property type="component" value="Chromosome 1"/>
</dbReference>
<reference evidence="1" key="1">
    <citation type="submission" date="2020-05" db="EMBL/GenBank/DDBJ databases">
        <title>Large-scale comparative analyses of tick genomes elucidate their genetic diversity and vector capacities.</title>
        <authorList>
            <person name="Jia N."/>
            <person name="Wang J."/>
            <person name="Shi W."/>
            <person name="Du L."/>
            <person name="Sun Y."/>
            <person name="Zhan W."/>
            <person name="Jiang J."/>
            <person name="Wang Q."/>
            <person name="Zhang B."/>
            <person name="Ji P."/>
            <person name="Sakyi L.B."/>
            <person name="Cui X."/>
            <person name="Yuan T."/>
            <person name="Jiang B."/>
            <person name="Yang W."/>
            <person name="Lam T.T.-Y."/>
            <person name="Chang Q."/>
            <person name="Ding S."/>
            <person name="Wang X."/>
            <person name="Zhu J."/>
            <person name="Ruan X."/>
            <person name="Zhao L."/>
            <person name="Wei J."/>
            <person name="Que T."/>
            <person name="Du C."/>
            <person name="Cheng J."/>
            <person name="Dai P."/>
            <person name="Han X."/>
            <person name="Huang E."/>
            <person name="Gao Y."/>
            <person name="Liu J."/>
            <person name="Shao H."/>
            <person name="Ye R."/>
            <person name="Li L."/>
            <person name="Wei W."/>
            <person name="Wang X."/>
            <person name="Wang C."/>
            <person name="Yang T."/>
            <person name="Huo Q."/>
            <person name="Li W."/>
            <person name="Guo W."/>
            <person name="Chen H."/>
            <person name="Zhou L."/>
            <person name="Ni X."/>
            <person name="Tian J."/>
            <person name="Zhou Y."/>
            <person name="Sheng Y."/>
            <person name="Liu T."/>
            <person name="Pan Y."/>
            <person name="Xia L."/>
            <person name="Li J."/>
            <person name="Zhao F."/>
            <person name="Cao W."/>
        </authorList>
    </citation>
    <scope>NUCLEOTIDE SEQUENCE</scope>
    <source>
        <strain evidence="1">Hyas-2018</strain>
    </source>
</reference>
<evidence type="ECO:0000313" key="1">
    <source>
        <dbReference type="EMBL" id="KAH6948780.1"/>
    </source>
</evidence>
<sequence>MHCKALRAIDQDLLRTVALLSPLTDDEKRLRLAEQRQCGARSAVIFGSSRMTSPPRCFRSRRLKKGAQPLLTRRQPHCSNGSRVVQCVLTWLFGRRAAAHGFIQRSAGRRLVSMCALHR</sequence>
<evidence type="ECO:0000313" key="2">
    <source>
        <dbReference type="Proteomes" id="UP000821845"/>
    </source>
</evidence>
<dbReference type="EMBL" id="CM023481">
    <property type="protein sequence ID" value="KAH6948780.1"/>
    <property type="molecule type" value="Genomic_DNA"/>
</dbReference>